<evidence type="ECO:0000313" key="2">
    <source>
        <dbReference type="Proteomes" id="UP000051697"/>
    </source>
</evidence>
<protein>
    <submittedName>
        <fullName evidence="1">Uncharacterized protein</fullName>
    </submittedName>
</protein>
<sequence>MKMSIEIPQNMDEVVMNIAREQQVGRIISEDEVIKTAVIESLQAFVDEAAEGHYDTIKWDGEKLIDIDIMGDQMGQIKPTGVNFIEDFRKDALGLMFRLEAVATKITRG</sequence>
<dbReference type="AlphaFoldDB" id="A0A0R1RFI3"/>
<reference evidence="1 2" key="1">
    <citation type="journal article" date="2015" name="Genome Announc.">
        <title>Expanding the biotechnology potential of lactobacilli through comparative genomics of 213 strains and associated genera.</title>
        <authorList>
            <person name="Sun Z."/>
            <person name="Harris H.M."/>
            <person name="McCann A."/>
            <person name="Guo C."/>
            <person name="Argimon S."/>
            <person name="Zhang W."/>
            <person name="Yang X."/>
            <person name="Jeffery I.B."/>
            <person name="Cooney J.C."/>
            <person name="Kagawa T.F."/>
            <person name="Liu W."/>
            <person name="Song Y."/>
            <person name="Salvetti E."/>
            <person name="Wrobel A."/>
            <person name="Rasinkangas P."/>
            <person name="Parkhill J."/>
            <person name="Rea M.C."/>
            <person name="O'Sullivan O."/>
            <person name="Ritari J."/>
            <person name="Douillard F.P."/>
            <person name="Paul Ross R."/>
            <person name="Yang R."/>
            <person name="Briner A.E."/>
            <person name="Felis G.E."/>
            <person name="de Vos W.M."/>
            <person name="Barrangou R."/>
            <person name="Klaenhammer T.R."/>
            <person name="Caufield P.W."/>
            <person name="Cui Y."/>
            <person name="Zhang H."/>
            <person name="O'Toole P.W."/>
        </authorList>
    </citation>
    <scope>NUCLEOTIDE SEQUENCE [LARGE SCALE GENOMIC DNA]</scope>
    <source>
        <strain evidence="1 2">DSM 15707</strain>
    </source>
</reference>
<comment type="caution">
    <text evidence="1">The sequence shown here is derived from an EMBL/GenBank/DDBJ whole genome shotgun (WGS) entry which is preliminary data.</text>
</comment>
<gene>
    <name evidence="1" type="ORF">FC70_GL001097</name>
</gene>
<dbReference type="Proteomes" id="UP000051697">
    <property type="component" value="Unassembled WGS sequence"/>
</dbReference>
<accession>A0A0R1RFI3</accession>
<dbReference type="STRING" id="1423778.FC70_GL001097"/>
<keyword evidence="2" id="KW-1185">Reference proteome</keyword>
<dbReference type="EMBL" id="AZFE01000031">
    <property type="protein sequence ID" value="KRL55500.1"/>
    <property type="molecule type" value="Genomic_DNA"/>
</dbReference>
<dbReference type="PATRIC" id="fig|1423778.4.peg.1131"/>
<organism evidence="1 2">
    <name type="scientific">Paucilactobacillus oligofermentans DSM 15707 = LMG 22743</name>
    <dbReference type="NCBI Taxonomy" id="1423778"/>
    <lineage>
        <taxon>Bacteria</taxon>
        <taxon>Bacillati</taxon>
        <taxon>Bacillota</taxon>
        <taxon>Bacilli</taxon>
        <taxon>Lactobacillales</taxon>
        <taxon>Lactobacillaceae</taxon>
        <taxon>Paucilactobacillus</taxon>
    </lineage>
</organism>
<proteinExistence type="predicted"/>
<evidence type="ECO:0000313" key="1">
    <source>
        <dbReference type="EMBL" id="KRL55500.1"/>
    </source>
</evidence>
<name>A0A0R1RFI3_9LACO</name>